<gene>
    <name evidence="2" type="ORF">HINF_LOCUS28631</name>
    <name evidence="3" type="ORF">HINF_LOCUS51858</name>
</gene>
<feature type="compositionally biased region" description="Low complexity" evidence="1">
    <location>
        <begin position="52"/>
        <end position="63"/>
    </location>
</feature>
<feature type="region of interest" description="Disordered" evidence="1">
    <location>
        <begin position="591"/>
        <end position="619"/>
    </location>
</feature>
<dbReference type="EMBL" id="CATOUU010000686">
    <property type="protein sequence ID" value="CAI9940986.1"/>
    <property type="molecule type" value="Genomic_DNA"/>
</dbReference>
<feature type="region of interest" description="Disordered" evidence="1">
    <location>
        <begin position="52"/>
        <end position="72"/>
    </location>
</feature>
<dbReference type="AlphaFoldDB" id="A0AA86PLW8"/>
<keyword evidence="4" id="KW-1185">Reference proteome</keyword>
<dbReference type="Proteomes" id="UP001642409">
    <property type="component" value="Unassembled WGS sequence"/>
</dbReference>
<feature type="region of interest" description="Disordered" evidence="1">
    <location>
        <begin position="477"/>
        <end position="498"/>
    </location>
</feature>
<proteinExistence type="predicted"/>
<comment type="caution">
    <text evidence="2">The sequence shown here is derived from an EMBL/GenBank/DDBJ whole genome shotgun (WGS) entry which is preliminary data.</text>
</comment>
<feature type="region of interest" description="Disordered" evidence="1">
    <location>
        <begin position="86"/>
        <end position="106"/>
    </location>
</feature>
<feature type="compositionally biased region" description="Polar residues" evidence="1">
    <location>
        <begin position="94"/>
        <end position="106"/>
    </location>
</feature>
<evidence type="ECO:0000313" key="4">
    <source>
        <dbReference type="Proteomes" id="UP001642409"/>
    </source>
</evidence>
<dbReference type="EMBL" id="CAXDID020000255">
    <property type="protein sequence ID" value="CAL6065474.1"/>
    <property type="molecule type" value="Genomic_DNA"/>
</dbReference>
<feature type="compositionally biased region" description="Polar residues" evidence="1">
    <location>
        <begin position="591"/>
        <end position="603"/>
    </location>
</feature>
<reference evidence="3 4" key="2">
    <citation type="submission" date="2024-07" db="EMBL/GenBank/DDBJ databases">
        <authorList>
            <person name="Akdeniz Z."/>
        </authorList>
    </citation>
    <scope>NUCLEOTIDE SEQUENCE [LARGE SCALE GENOMIC DNA]</scope>
</reference>
<evidence type="ECO:0000313" key="2">
    <source>
        <dbReference type="EMBL" id="CAI9940986.1"/>
    </source>
</evidence>
<evidence type="ECO:0000313" key="3">
    <source>
        <dbReference type="EMBL" id="CAL6065474.1"/>
    </source>
</evidence>
<protein>
    <submittedName>
        <fullName evidence="2">Uncharacterized protein</fullName>
    </submittedName>
</protein>
<evidence type="ECO:0000256" key="1">
    <source>
        <dbReference type="SAM" id="MobiDB-lite"/>
    </source>
</evidence>
<reference evidence="2" key="1">
    <citation type="submission" date="2023-06" db="EMBL/GenBank/DDBJ databases">
        <authorList>
            <person name="Kurt Z."/>
        </authorList>
    </citation>
    <scope>NUCLEOTIDE SEQUENCE</scope>
</reference>
<sequence length="708" mass="81401">MQYQPQPSSPPPSFQQYQISIFSIYNENDPNYDLPTPSKRIVSPFSKINSSSLISSKKQLSPQIKSPQSKQTDQIQNVYLQDGVQRDCSPVPPESNSRPNPFLKQTGSGTEILQMEEEKITFKQEETNIQNNELKMNTQTNKTGLKLENDLKQKENEFKMNPKTNIQASLNQEYDLKEIINNKDHFKQQNSMNEYFNGKKVNTNPQTKIQETSQLKEIVLKPQNTYNKDNKKVNEVLLNENLRTEKEPAQKETVNNKFDQQYSGYPQKNKETIVLIQSQTIPYETQQLIQKTSGQETVPTKLTTNKDFEIKTSPFAPKTINQQINTNNSSLNRATAQETITKDQESYPSKMQYSGEEQNILDSYQNINLEKTPPTDSNTQNSQDPKYIEDAPDVIKEKYIQPEKPIIQPKTAHLQRSQPEVDQQPDPFDVVNLFLTQKLAQQELEKSMHNSKQIHDDMTQTSNLEQLQPEQIQNINQTPTQNQKEAPKSPKFTDPIASFANSTIDPLEKPQKPKSPQLSLTPVQVQEYQQLLYSTPKSAQKSTVSKSKQTPNKFEQYKSTLSTTHQQKLNSIFSQPKPKYLTTDQILNNLFTTPQHKTNTSQTTSKPVSRSNSRSTSPNRLAQIKKDNLIAENALLASENKILNKVLHQSSNKNKKEHKNLQNYFQTQIIEKETENEKMFQKNSLIEEKIMFLDAFLSEMKETLKGML</sequence>
<organism evidence="2">
    <name type="scientific">Hexamita inflata</name>
    <dbReference type="NCBI Taxonomy" id="28002"/>
    <lineage>
        <taxon>Eukaryota</taxon>
        <taxon>Metamonada</taxon>
        <taxon>Diplomonadida</taxon>
        <taxon>Hexamitidae</taxon>
        <taxon>Hexamitinae</taxon>
        <taxon>Hexamita</taxon>
    </lineage>
</organism>
<accession>A0AA86PLW8</accession>
<feature type="compositionally biased region" description="Low complexity" evidence="1">
    <location>
        <begin position="604"/>
        <end position="619"/>
    </location>
</feature>
<name>A0AA86PLW8_9EUKA</name>